<dbReference type="InterPro" id="IPR029132">
    <property type="entry name" value="CBAH/NAAA_C"/>
</dbReference>
<keyword evidence="12" id="KW-0865">Zymogen</keyword>
<organism evidence="22">
    <name type="scientific">Salpingoeca rosetta (strain ATCC 50818 / BSB-021)</name>
    <dbReference type="NCBI Taxonomy" id="946362"/>
    <lineage>
        <taxon>Eukaryota</taxon>
        <taxon>Choanoflagellata</taxon>
        <taxon>Craspedida</taxon>
        <taxon>Salpingoecidae</taxon>
        <taxon>Salpingoeca</taxon>
    </lineage>
</organism>
<dbReference type="Proteomes" id="UP000007799">
    <property type="component" value="Unassembled WGS sequence"/>
</dbReference>
<feature type="active site" description="Nucleophile" evidence="17">
    <location>
        <position position="137"/>
    </location>
</feature>
<evidence type="ECO:0000256" key="12">
    <source>
        <dbReference type="ARBA" id="ARBA00023145"/>
    </source>
</evidence>
<protein>
    <recommendedName>
        <fullName evidence="16">Acid ceramidase</fullName>
        <ecNumber evidence="6">3.5.1.23</ecNumber>
    </recommendedName>
</protein>
<evidence type="ECO:0000313" key="21">
    <source>
        <dbReference type="EMBL" id="EGD72101.1"/>
    </source>
</evidence>
<keyword evidence="22" id="KW-1185">Reference proteome</keyword>
<feature type="domain" description="Acid ceramidase N-terminal" evidence="20">
    <location>
        <begin position="41"/>
        <end position="100"/>
    </location>
</feature>
<keyword evidence="7" id="KW-0964">Secreted</keyword>
<keyword evidence="14" id="KW-0325">Glycoprotein</keyword>
<evidence type="ECO:0000259" key="20">
    <source>
        <dbReference type="Pfam" id="PF15508"/>
    </source>
</evidence>
<keyword evidence="13" id="KW-1015">Disulfide bond</keyword>
<evidence type="ECO:0000256" key="13">
    <source>
        <dbReference type="ARBA" id="ARBA00023157"/>
    </source>
</evidence>
<evidence type="ECO:0000256" key="2">
    <source>
        <dbReference type="ARBA" id="ARBA00004613"/>
    </source>
</evidence>
<evidence type="ECO:0000256" key="8">
    <source>
        <dbReference type="ARBA" id="ARBA00022729"/>
    </source>
</evidence>
<keyword evidence="8 18" id="KW-0732">Signal</keyword>
<dbReference type="EMBL" id="GL832955">
    <property type="protein sequence ID" value="EGD72101.1"/>
    <property type="molecule type" value="Genomic_DNA"/>
</dbReference>
<evidence type="ECO:0000256" key="4">
    <source>
        <dbReference type="ARBA" id="ARBA00004991"/>
    </source>
</evidence>
<dbReference type="FunFam" id="3.60.60.10:FF:000006">
    <property type="entry name" value="N-acylethanolamine-hydrolyzing acid amidase"/>
    <property type="match status" value="1"/>
</dbReference>
<dbReference type="EC" id="3.5.1.23" evidence="6"/>
<dbReference type="Pfam" id="PF15508">
    <property type="entry name" value="NAAA-beta"/>
    <property type="match status" value="1"/>
</dbReference>
<comment type="similarity">
    <text evidence="5">Belongs to the acid ceramidase family.</text>
</comment>
<evidence type="ECO:0000256" key="15">
    <source>
        <dbReference type="ARBA" id="ARBA00023228"/>
    </source>
</evidence>
<keyword evidence="15" id="KW-0458">Lysosome</keyword>
<dbReference type="OMA" id="GWWMSFL"/>
<sequence>MNVRAVLFVTACVAVAVAAPAPAAAAAKCNMKSLYPPTNTELPWHTIDLDLPPQERWAHVVRPKAKQIHDMIYQVIDLIPAQLRKTLMEHIDAKADEILDAFPAPYGDEIRGIANATGVDVGALILYNMGYEIEGGCTSIVAQNSEGNVFHARNLDFGLGFGWDKANETWALTEKLRPLLFNARVVRNGNTLFNATYYAGFVGLLTGMKTGGFSISVDTRFDNSFWKGLIDFFKGDHSGHFVAFTTRSVMENNATYADALKALTSAKMVGPSYMILGGAEAKQGAIITRSSNESLHLWTLENDLHNKHFYVLETNYDNWVEPPFFDDRRHPAEACLDQLGASGMGFAGLYNTLSAQPNLNLLTTYTTLMHVATGRFEAYVQKCDTHPCTPW</sequence>
<evidence type="ECO:0000256" key="3">
    <source>
        <dbReference type="ARBA" id="ARBA00004760"/>
    </source>
</evidence>
<feature type="chain" id="PRO_5003288160" description="Acid ceramidase" evidence="18">
    <location>
        <begin position="19"/>
        <end position="391"/>
    </location>
</feature>
<dbReference type="Pfam" id="PF02275">
    <property type="entry name" value="CBAH"/>
    <property type="match status" value="1"/>
</dbReference>
<accession>F2TVK5</accession>
<dbReference type="AlphaFoldDB" id="F2TVK5"/>
<feature type="signal peptide" evidence="18">
    <location>
        <begin position="1"/>
        <end position="18"/>
    </location>
</feature>
<dbReference type="GO" id="GO:0016020">
    <property type="term" value="C:membrane"/>
    <property type="evidence" value="ECO:0007669"/>
    <property type="project" value="GOC"/>
</dbReference>
<evidence type="ECO:0000256" key="17">
    <source>
        <dbReference type="PIRSR" id="PIRSR017632-1"/>
    </source>
</evidence>
<evidence type="ECO:0000256" key="16">
    <source>
        <dbReference type="ARBA" id="ARBA00040588"/>
    </source>
</evidence>
<name>F2TVK5_SALR5</name>
<keyword evidence="10" id="KW-0746">Sphingolipid metabolism</keyword>
<dbReference type="PANTHER" id="PTHR28583">
    <property type="entry name" value="ACID AMIDASE"/>
    <property type="match status" value="1"/>
</dbReference>
<dbReference type="GeneID" id="16067699"/>
<dbReference type="GO" id="GO:0017064">
    <property type="term" value="F:fatty acid amide hydrolase activity"/>
    <property type="evidence" value="ECO:0007669"/>
    <property type="project" value="InterPro"/>
</dbReference>
<dbReference type="GO" id="GO:0005576">
    <property type="term" value="C:extracellular region"/>
    <property type="evidence" value="ECO:0007669"/>
    <property type="project" value="UniProtKB-SubCell"/>
</dbReference>
<keyword evidence="9" id="KW-0378">Hydrolase</keyword>
<evidence type="ECO:0000259" key="19">
    <source>
        <dbReference type="Pfam" id="PF02275"/>
    </source>
</evidence>
<dbReference type="KEGG" id="sre:PTSG_00117"/>
<feature type="domain" description="Choloylglycine hydrolase/NAAA C-terminal" evidence="19">
    <location>
        <begin position="137"/>
        <end position="321"/>
    </location>
</feature>
<evidence type="ECO:0000256" key="10">
    <source>
        <dbReference type="ARBA" id="ARBA00022919"/>
    </source>
</evidence>
<evidence type="ECO:0000256" key="6">
    <source>
        <dbReference type="ARBA" id="ARBA00011891"/>
    </source>
</evidence>
<proteinExistence type="inferred from homology"/>
<dbReference type="eggNOG" id="ENOG502QVBG">
    <property type="taxonomic scope" value="Eukaryota"/>
</dbReference>
<dbReference type="GO" id="GO:0017040">
    <property type="term" value="F:N-acylsphingosine amidohydrolase activity"/>
    <property type="evidence" value="ECO:0007669"/>
    <property type="project" value="UniProtKB-EC"/>
</dbReference>
<evidence type="ECO:0000256" key="1">
    <source>
        <dbReference type="ARBA" id="ARBA00004371"/>
    </source>
</evidence>
<dbReference type="GO" id="GO:0005764">
    <property type="term" value="C:lysosome"/>
    <property type="evidence" value="ECO:0007669"/>
    <property type="project" value="UniProtKB-SubCell"/>
</dbReference>
<comment type="pathway">
    <text evidence="3">Lipid metabolism; sphingolipid metabolism.</text>
</comment>
<keyword evidence="11" id="KW-0443">Lipid metabolism</keyword>
<dbReference type="PIRSF" id="PIRSF017632">
    <property type="entry name" value="Acid_ceramidase-like"/>
    <property type="match status" value="1"/>
</dbReference>
<dbReference type="InterPro" id="IPR016699">
    <property type="entry name" value="Acid_ceramidase-like"/>
</dbReference>
<dbReference type="RefSeq" id="XP_004998673.1">
    <property type="nucleotide sequence ID" value="XM_004998616.1"/>
</dbReference>
<dbReference type="OrthoDB" id="5273684at2759"/>
<gene>
    <name evidence="21" type="ORF">PTSG_00117</name>
</gene>
<dbReference type="PANTHER" id="PTHR28583:SF1">
    <property type="entry name" value="ACID CERAMIDASE"/>
    <property type="match status" value="1"/>
</dbReference>
<evidence type="ECO:0000256" key="14">
    <source>
        <dbReference type="ARBA" id="ARBA00023180"/>
    </source>
</evidence>
<evidence type="ECO:0000313" key="22">
    <source>
        <dbReference type="Proteomes" id="UP000007799"/>
    </source>
</evidence>
<dbReference type="GO" id="GO:0006665">
    <property type="term" value="P:sphingolipid metabolic process"/>
    <property type="evidence" value="ECO:0007669"/>
    <property type="project" value="UniProtKB-KW"/>
</dbReference>
<dbReference type="InParanoid" id="F2TVK5"/>
<dbReference type="InterPro" id="IPR029130">
    <property type="entry name" value="Acid_ceramidase_N"/>
</dbReference>
<dbReference type="Gene3D" id="3.60.60.10">
    <property type="entry name" value="Penicillin V Acylase, Chain A"/>
    <property type="match status" value="1"/>
</dbReference>
<dbReference type="MEROPS" id="C89.001"/>
<reference evidence="21" key="1">
    <citation type="submission" date="2009-08" db="EMBL/GenBank/DDBJ databases">
        <title>Annotation of Salpingoeca rosetta.</title>
        <authorList>
            <consortium name="The Broad Institute Genome Sequencing Platform"/>
            <person name="Russ C."/>
            <person name="Cuomo C."/>
            <person name="Burger G."/>
            <person name="Gray M.W."/>
            <person name="Holland P.W.H."/>
            <person name="King N."/>
            <person name="Lang F.B.F."/>
            <person name="Roger A.J."/>
            <person name="Ruiz-Trillo I."/>
            <person name="Young S.K."/>
            <person name="Zeng Q."/>
            <person name="Gargeya S."/>
            <person name="Alvarado L."/>
            <person name="Berlin A."/>
            <person name="Chapman S.B."/>
            <person name="Chen Z."/>
            <person name="Freedman E."/>
            <person name="Gellesch M."/>
            <person name="Goldberg J."/>
            <person name="Griggs A."/>
            <person name="Gujja S."/>
            <person name="Heilman E."/>
            <person name="Heiman D."/>
            <person name="Howarth C."/>
            <person name="Mehta T."/>
            <person name="Neiman D."/>
            <person name="Pearson M."/>
            <person name="Roberts A."/>
            <person name="Saif S."/>
            <person name="Shea T."/>
            <person name="Shenoy N."/>
            <person name="Sisk P."/>
            <person name="Stolte C."/>
            <person name="Sykes S."/>
            <person name="White J."/>
            <person name="Yandava C."/>
            <person name="Haas B."/>
            <person name="Nusbaum C."/>
            <person name="Birren B."/>
        </authorList>
    </citation>
    <scope>NUCLEOTIDE SEQUENCE [LARGE SCALE GENOMIC DNA]</scope>
    <source>
        <strain evidence="21">ATCC 50818</strain>
    </source>
</reference>
<evidence type="ECO:0000256" key="9">
    <source>
        <dbReference type="ARBA" id="ARBA00022801"/>
    </source>
</evidence>
<comment type="pathway">
    <text evidence="4">Sphingolipid metabolism.</text>
</comment>
<dbReference type="FunCoup" id="F2TVK5">
    <property type="interactions" value="365"/>
</dbReference>
<evidence type="ECO:0000256" key="11">
    <source>
        <dbReference type="ARBA" id="ARBA00023098"/>
    </source>
</evidence>
<evidence type="ECO:0000256" key="7">
    <source>
        <dbReference type="ARBA" id="ARBA00022525"/>
    </source>
</evidence>
<evidence type="ECO:0000256" key="18">
    <source>
        <dbReference type="SAM" id="SignalP"/>
    </source>
</evidence>
<evidence type="ECO:0000256" key="5">
    <source>
        <dbReference type="ARBA" id="ARBA00005730"/>
    </source>
</evidence>
<comment type="subcellular location">
    <subcellularLocation>
        <location evidence="1">Lysosome</location>
    </subcellularLocation>
    <subcellularLocation>
        <location evidence="2">Secreted</location>
    </subcellularLocation>
</comment>
<dbReference type="STRING" id="946362.F2TVK5"/>
<dbReference type="GO" id="GO:0006631">
    <property type="term" value="P:fatty acid metabolic process"/>
    <property type="evidence" value="ECO:0007669"/>
    <property type="project" value="InterPro"/>
</dbReference>